<gene>
    <name evidence="2" type="ORF">C1SCF055_LOCUS7325</name>
</gene>
<reference evidence="3 4" key="2">
    <citation type="submission" date="2024-05" db="EMBL/GenBank/DDBJ databases">
        <authorList>
            <person name="Chen Y."/>
            <person name="Shah S."/>
            <person name="Dougan E. K."/>
            <person name="Thang M."/>
            <person name="Chan C."/>
        </authorList>
    </citation>
    <scope>NUCLEOTIDE SEQUENCE [LARGE SCALE GENOMIC DNA]</scope>
</reference>
<evidence type="ECO:0000313" key="3">
    <source>
        <dbReference type="EMBL" id="CAL4766685.1"/>
    </source>
</evidence>
<dbReference type="EMBL" id="CAMXCT030000479">
    <property type="protein sequence ID" value="CAL4766685.1"/>
    <property type="molecule type" value="Genomic_DNA"/>
</dbReference>
<accession>A0A9P1BVY5</accession>
<dbReference type="EMBL" id="CAMXCT020000479">
    <property type="protein sequence ID" value="CAL1132748.1"/>
    <property type="molecule type" value="Genomic_DNA"/>
</dbReference>
<evidence type="ECO:0000313" key="4">
    <source>
        <dbReference type="Proteomes" id="UP001152797"/>
    </source>
</evidence>
<dbReference type="Proteomes" id="UP001152797">
    <property type="component" value="Unassembled WGS sequence"/>
</dbReference>
<reference evidence="2" key="1">
    <citation type="submission" date="2022-10" db="EMBL/GenBank/DDBJ databases">
        <authorList>
            <person name="Chen Y."/>
            <person name="Dougan E. K."/>
            <person name="Chan C."/>
            <person name="Rhodes N."/>
            <person name="Thang M."/>
        </authorList>
    </citation>
    <scope>NUCLEOTIDE SEQUENCE</scope>
</reference>
<feature type="compositionally biased region" description="Basic and acidic residues" evidence="1">
    <location>
        <begin position="1"/>
        <end position="10"/>
    </location>
</feature>
<evidence type="ECO:0000313" key="2">
    <source>
        <dbReference type="EMBL" id="CAI3979373.1"/>
    </source>
</evidence>
<dbReference type="AlphaFoldDB" id="A0A9P1BVY5"/>
<keyword evidence="4" id="KW-1185">Reference proteome</keyword>
<name>A0A9P1BVY5_9DINO</name>
<evidence type="ECO:0000256" key="1">
    <source>
        <dbReference type="SAM" id="MobiDB-lite"/>
    </source>
</evidence>
<protein>
    <submittedName>
        <fullName evidence="2">Uncharacterized protein</fullName>
    </submittedName>
</protein>
<dbReference type="OrthoDB" id="10338630at2759"/>
<dbReference type="EMBL" id="CAMXCT010000479">
    <property type="protein sequence ID" value="CAI3979373.1"/>
    <property type="molecule type" value="Genomic_DNA"/>
</dbReference>
<organism evidence="2">
    <name type="scientific">Cladocopium goreaui</name>
    <dbReference type="NCBI Taxonomy" id="2562237"/>
    <lineage>
        <taxon>Eukaryota</taxon>
        <taxon>Sar</taxon>
        <taxon>Alveolata</taxon>
        <taxon>Dinophyceae</taxon>
        <taxon>Suessiales</taxon>
        <taxon>Symbiodiniaceae</taxon>
        <taxon>Cladocopium</taxon>
    </lineage>
</organism>
<sequence>MEPGNDRRPSDLQTAGRLLMSSRGGSGDQEALHRTLSMPSFPSTGRRHEFALRERLDDLQVCSFPKDVQLDTEFEDRLRCLESLFKKGTAPFLYTSPPSTGGRATGRLSTSRGSLVSRCSTGRLINTPLATPALGR</sequence>
<comment type="caution">
    <text evidence="2">The sequence shown here is derived from an EMBL/GenBank/DDBJ whole genome shotgun (WGS) entry which is preliminary data.</text>
</comment>
<feature type="region of interest" description="Disordered" evidence="1">
    <location>
        <begin position="92"/>
        <end position="112"/>
    </location>
</feature>
<feature type="region of interest" description="Disordered" evidence="1">
    <location>
        <begin position="1"/>
        <end position="44"/>
    </location>
</feature>
<proteinExistence type="predicted"/>